<dbReference type="InterPro" id="IPR006311">
    <property type="entry name" value="TAT_signal"/>
</dbReference>
<dbReference type="SMART" id="SM00060">
    <property type="entry name" value="FN3"/>
    <property type="match status" value="1"/>
</dbReference>
<feature type="region of interest" description="Disordered" evidence="3">
    <location>
        <begin position="503"/>
        <end position="545"/>
    </location>
</feature>
<dbReference type="InterPro" id="IPR051941">
    <property type="entry name" value="BG_Antigen-Binding_Lectin"/>
</dbReference>
<dbReference type="EMBL" id="JBHSBB010000011">
    <property type="protein sequence ID" value="MFC4033194.1"/>
    <property type="molecule type" value="Genomic_DNA"/>
</dbReference>
<sequence length="662" mass="69822">MGVTRRVFLQAAIAVGAAGSIGVAETAAAGRAAAAGSPPGDVVGKITVGYQGWFACVGDGAPINGWWHWTQNWGQSPSPSNTGIKCWPDMREYTHGYQTAYANLGNGQPATLFSSYDQQTVDTHFLWMQQNNIDTAALQRFNPTGGEGPTRDAMALKVRSAAESHGRKFYIMYDVSGWTNMQSEIKTDWTNKMKAHTASSAYATQNGKPVVCIWGFGFNDNNHPFSTDACLDVINWFKAQGCYVIGGVPREWRVGGAGTRTGYLDVYHAFNMLSPWMVGAIGNAGDSDNIYSAINVGDQADCNAHGVDYQPCVLPGDVSGRQRAHGDFMWRQFYNMVRVGAQGIYISMFDEFNEGNQIAKTAESQAWTPTNSGFLALDEDGTACSSDYYLRLTGDGGKMLKGQIALTATRPTQPVVSGSGDTVPPTAPSALHVTGHTSSTVALAWTASTDTVGVTGYRIRRIAGSAATVVGTAAAGSTAFTVTGLSPSTSYTFDVQAIDAAGNVSPSSGQVSATTDAGSGSPTTNLALHQPTSESSHTQSYGSGNAVDGDANSYWESANNAFPQWLQVDLGSALGVKRIVLSLPPATAWATRSQTVSVQGSTDGGSFSQLLGSASYSFNPASGNTATLTLPATVTTRYVRLNFTANTGWPAGQLAEFQVYGA</sequence>
<feature type="compositionally biased region" description="Polar residues" evidence="3">
    <location>
        <begin position="504"/>
        <end position="543"/>
    </location>
</feature>
<accession>A0ABV8HSD2</accession>
<dbReference type="Pfam" id="PF00041">
    <property type="entry name" value="fn3"/>
    <property type="match status" value="1"/>
</dbReference>
<evidence type="ECO:0000256" key="3">
    <source>
        <dbReference type="SAM" id="MobiDB-lite"/>
    </source>
</evidence>
<dbReference type="CDD" id="cd00063">
    <property type="entry name" value="FN3"/>
    <property type="match status" value="1"/>
</dbReference>
<dbReference type="Pfam" id="PF00754">
    <property type="entry name" value="F5_F8_type_C"/>
    <property type="match status" value="1"/>
</dbReference>
<dbReference type="SUPFAM" id="SSF49265">
    <property type="entry name" value="Fibronectin type III"/>
    <property type="match status" value="1"/>
</dbReference>
<evidence type="ECO:0000256" key="1">
    <source>
        <dbReference type="ARBA" id="ARBA00023295"/>
    </source>
</evidence>
<dbReference type="InterPro" id="IPR000421">
    <property type="entry name" value="FA58C"/>
</dbReference>
<dbReference type="InterPro" id="IPR036116">
    <property type="entry name" value="FN3_sf"/>
</dbReference>
<evidence type="ECO:0000256" key="2">
    <source>
        <dbReference type="ARBA" id="ARBA00023326"/>
    </source>
</evidence>
<keyword evidence="7" id="KW-1185">Reference proteome</keyword>
<keyword evidence="2" id="KW-0119">Carbohydrate metabolism</keyword>
<dbReference type="CDD" id="cd11576">
    <property type="entry name" value="GH99_GH71_like_2"/>
    <property type="match status" value="1"/>
</dbReference>
<proteinExistence type="predicted"/>
<feature type="domain" description="F5/8 type C" evidence="4">
    <location>
        <begin position="512"/>
        <end position="662"/>
    </location>
</feature>
<dbReference type="Gene3D" id="2.60.120.260">
    <property type="entry name" value="Galactose-binding domain-like"/>
    <property type="match status" value="1"/>
</dbReference>
<name>A0ABV8HSD2_9ACTN</name>
<keyword evidence="2" id="KW-0624">Polysaccharide degradation</keyword>
<dbReference type="InterPro" id="IPR013783">
    <property type="entry name" value="Ig-like_fold"/>
</dbReference>
<dbReference type="Proteomes" id="UP001595765">
    <property type="component" value="Unassembled WGS sequence"/>
</dbReference>
<dbReference type="PROSITE" id="PS50853">
    <property type="entry name" value="FN3"/>
    <property type="match status" value="1"/>
</dbReference>
<evidence type="ECO:0000259" key="4">
    <source>
        <dbReference type="PROSITE" id="PS50022"/>
    </source>
</evidence>
<evidence type="ECO:0000313" key="7">
    <source>
        <dbReference type="Proteomes" id="UP001595765"/>
    </source>
</evidence>
<protein>
    <submittedName>
        <fullName evidence="6">Discoidin domain-containing protein</fullName>
    </submittedName>
</protein>
<comment type="caution">
    <text evidence="6">The sequence shown here is derived from an EMBL/GenBank/DDBJ whole genome shotgun (WGS) entry which is preliminary data.</text>
</comment>
<dbReference type="SUPFAM" id="SSF49785">
    <property type="entry name" value="Galactose-binding domain-like"/>
    <property type="match status" value="1"/>
</dbReference>
<dbReference type="Gene3D" id="2.60.40.10">
    <property type="entry name" value="Immunoglobulins"/>
    <property type="match status" value="1"/>
</dbReference>
<keyword evidence="1" id="KW-0378">Hydrolase</keyword>
<dbReference type="Gene3D" id="3.20.20.80">
    <property type="entry name" value="Glycosidases"/>
    <property type="match status" value="1"/>
</dbReference>
<evidence type="ECO:0000259" key="5">
    <source>
        <dbReference type="PROSITE" id="PS50853"/>
    </source>
</evidence>
<dbReference type="RefSeq" id="WP_386430291.1">
    <property type="nucleotide sequence ID" value="NZ_JBHSBB010000011.1"/>
</dbReference>
<dbReference type="PROSITE" id="PS50022">
    <property type="entry name" value="FA58C_3"/>
    <property type="match status" value="1"/>
</dbReference>
<dbReference type="PROSITE" id="PS51318">
    <property type="entry name" value="TAT"/>
    <property type="match status" value="1"/>
</dbReference>
<dbReference type="PANTHER" id="PTHR45713:SF6">
    <property type="entry name" value="F5_8 TYPE C DOMAIN-CONTAINING PROTEIN"/>
    <property type="match status" value="1"/>
</dbReference>
<dbReference type="InterPro" id="IPR008979">
    <property type="entry name" value="Galactose-bd-like_sf"/>
</dbReference>
<evidence type="ECO:0000313" key="6">
    <source>
        <dbReference type="EMBL" id="MFC4033194.1"/>
    </source>
</evidence>
<feature type="domain" description="Fibronectin type-III" evidence="5">
    <location>
        <begin position="427"/>
        <end position="518"/>
    </location>
</feature>
<organism evidence="6 7">
    <name type="scientific">Streptomyces polygonati</name>
    <dbReference type="NCBI Taxonomy" id="1617087"/>
    <lineage>
        <taxon>Bacteria</taxon>
        <taxon>Bacillati</taxon>
        <taxon>Actinomycetota</taxon>
        <taxon>Actinomycetes</taxon>
        <taxon>Kitasatosporales</taxon>
        <taxon>Streptomycetaceae</taxon>
        <taxon>Streptomyces</taxon>
    </lineage>
</organism>
<gene>
    <name evidence="6" type="ORF">ACFO3J_17105</name>
</gene>
<reference evidence="7" key="1">
    <citation type="journal article" date="2019" name="Int. J. Syst. Evol. Microbiol.">
        <title>The Global Catalogue of Microorganisms (GCM) 10K type strain sequencing project: providing services to taxonomists for standard genome sequencing and annotation.</title>
        <authorList>
            <consortium name="The Broad Institute Genomics Platform"/>
            <consortium name="The Broad Institute Genome Sequencing Center for Infectious Disease"/>
            <person name="Wu L."/>
            <person name="Ma J."/>
        </authorList>
    </citation>
    <scope>NUCLEOTIDE SEQUENCE [LARGE SCALE GENOMIC DNA]</scope>
    <source>
        <strain evidence="7">CGMCC 4.7237</strain>
    </source>
</reference>
<dbReference type="SMART" id="SM00231">
    <property type="entry name" value="FA58C"/>
    <property type="match status" value="1"/>
</dbReference>
<keyword evidence="1" id="KW-0326">Glycosidase</keyword>
<dbReference type="InterPro" id="IPR003961">
    <property type="entry name" value="FN3_dom"/>
</dbReference>
<dbReference type="PANTHER" id="PTHR45713">
    <property type="entry name" value="FTP DOMAIN-CONTAINING PROTEIN"/>
    <property type="match status" value="1"/>
</dbReference>